<dbReference type="GO" id="GO:0005509">
    <property type="term" value="F:calcium ion binding"/>
    <property type="evidence" value="ECO:0007669"/>
    <property type="project" value="InterPro"/>
</dbReference>
<reference evidence="9" key="1">
    <citation type="submission" date="2022-05" db="EMBL/GenBank/DDBJ databases">
        <title>The Musa troglodytarum L. genome provides insights into the mechanism of non-climacteric behaviour and enrichment of carotenoids.</title>
        <authorList>
            <person name="Wang J."/>
        </authorList>
    </citation>
    <scope>NUCLEOTIDE SEQUENCE</scope>
    <source>
        <tissue evidence="9">Leaf</tissue>
    </source>
</reference>
<dbReference type="InterPro" id="IPR018097">
    <property type="entry name" value="EGF_Ca-bd_CS"/>
</dbReference>
<feature type="domain" description="EGF-like" evidence="8">
    <location>
        <begin position="1448"/>
        <end position="1489"/>
    </location>
</feature>
<dbReference type="InterPro" id="IPR000152">
    <property type="entry name" value="EGF-type_Asp/Asn_hydroxyl_site"/>
</dbReference>
<dbReference type="EMBL" id="CP097504">
    <property type="protein sequence ID" value="URD85342.1"/>
    <property type="molecule type" value="Genomic_DNA"/>
</dbReference>
<keyword evidence="3" id="KW-0732">Signal</keyword>
<evidence type="ECO:0000313" key="10">
    <source>
        <dbReference type="Proteomes" id="UP001055439"/>
    </source>
</evidence>
<dbReference type="InterPro" id="IPR000742">
    <property type="entry name" value="EGF"/>
</dbReference>
<dbReference type="CDD" id="cd00054">
    <property type="entry name" value="EGF_CA"/>
    <property type="match status" value="1"/>
</dbReference>
<dbReference type="GO" id="GO:0016020">
    <property type="term" value="C:membrane"/>
    <property type="evidence" value="ECO:0007669"/>
    <property type="project" value="UniProtKB-SubCell"/>
</dbReference>
<dbReference type="OrthoDB" id="1910803at2759"/>
<dbReference type="SMART" id="SM00179">
    <property type="entry name" value="EGF_CA"/>
    <property type="match status" value="1"/>
</dbReference>
<dbReference type="SUPFAM" id="SSF143456">
    <property type="entry name" value="VC0467-like"/>
    <property type="match status" value="1"/>
</dbReference>
<evidence type="ECO:0000259" key="8">
    <source>
        <dbReference type="PROSITE" id="PS50026"/>
    </source>
</evidence>
<dbReference type="PROSITE" id="PS01187">
    <property type="entry name" value="EGF_CA"/>
    <property type="match status" value="1"/>
</dbReference>
<evidence type="ECO:0000256" key="2">
    <source>
        <dbReference type="ARBA" id="ARBA00022536"/>
    </source>
</evidence>
<dbReference type="SUPFAM" id="SSF57196">
    <property type="entry name" value="EGF/Laminin"/>
    <property type="match status" value="1"/>
</dbReference>
<dbReference type="PROSITE" id="PS50026">
    <property type="entry name" value="EGF_3"/>
    <property type="match status" value="1"/>
</dbReference>
<accession>A0A9E7EYU9</accession>
<gene>
    <name evidence="9" type="ORF">MUK42_27554</name>
</gene>
<dbReference type="Pfam" id="PF07645">
    <property type="entry name" value="EGF_CA"/>
    <property type="match status" value="1"/>
</dbReference>
<dbReference type="InterPro" id="IPR025287">
    <property type="entry name" value="WAK_GUB"/>
</dbReference>
<evidence type="ECO:0000256" key="4">
    <source>
        <dbReference type="ARBA" id="ARBA00023157"/>
    </source>
</evidence>
<dbReference type="Proteomes" id="UP001055439">
    <property type="component" value="Chromosome 2"/>
</dbReference>
<feature type="transmembrane region" description="Helical" evidence="7">
    <location>
        <begin position="1498"/>
        <end position="1520"/>
    </location>
</feature>
<keyword evidence="7" id="KW-0472">Membrane</keyword>
<feature type="region of interest" description="Disordered" evidence="6">
    <location>
        <begin position="1"/>
        <end position="28"/>
    </location>
</feature>
<proteinExistence type="predicted"/>
<evidence type="ECO:0000313" key="9">
    <source>
        <dbReference type="EMBL" id="URD85342.1"/>
    </source>
</evidence>
<dbReference type="PROSITE" id="PS00010">
    <property type="entry name" value="ASX_HYDROXYL"/>
    <property type="match status" value="1"/>
</dbReference>
<keyword evidence="2 5" id="KW-0245">EGF-like domain</keyword>
<keyword evidence="10" id="KW-1185">Reference proteome</keyword>
<feature type="region of interest" description="Disordered" evidence="6">
    <location>
        <begin position="328"/>
        <end position="352"/>
    </location>
</feature>
<evidence type="ECO:0000256" key="3">
    <source>
        <dbReference type="ARBA" id="ARBA00022729"/>
    </source>
</evidence>
<evidence type="ECO:0000256" key="6">
    <source>
        <dbReference type="SAM" id="MobiDB-lite"/>
    </source>
</evidence>
<dbReference type="Gene3D" id="2.10.25.10">
    <property type="entry name" value="Laminin"/>
    <property type="match status" value="1"/>
</dbReference>
<feature type="compositionally biased region" description="Low complexity" evidence="6">
    <location>
        <begin position="331"/>
        <end position="343"/>
    </location>
</feature>
<keyword evidence="4" id="KW-1015">Disulfide bond</keyword>
<organism evidence="9 10">
    <name type="scientific">Musa troglodytarum</name>
    <name type="common">fe'i banana</name>
    <dbReference type="NCBI Taxonomy" id="320322"/>
    <lineage>
        <taxon>Eukaryota</taxon>
        <taxon>Viridiplantae</taxon>
        <taxon>Streptophyta</taxon>
        <taxon>Embryophyta</taxon>
        <taxon>Tracheophyta</taxon>
        <taxon>Spermatophyta</taxon>
        <taxon>Magnoliopsida</taxon>
        <taxon>Liliopsida</taxon>
        <taxon>Zingiberales</taxon>
        <taxon>Musaceae</taxon>
        <taxon>Musa</taxon>
    </lineage>
</organism>
<evidence type="ECO:0000256" key="5">
    <source>
        <dbReference type="PROSITE-ProRule" id="PRU00076"/>
    </source>
</evidence>
<name>A0A9E7EYU9_9LILI</name>
<dbReference type="GO" id="GO:0030247">
    <property type="term" value="F:polysaccharide binding"/>
    <property type="evidence" value="ECO:0007669"/>
    <property type="project" value="InterPro"/>
</dbReference>
<keyword evidence="7" id="KW-1133">Transmembrane helix</keyword>
<feature type="non-terminal residue" evidence="9">
    <location>
        <position position="1605"/>
    </location>
</feature>
<evidence type="ECO:0000256" key="1">
    <source>
        <dbReference type="ARBA" id="ARBA00004167"/>
    </source>
</evidence>
<dbReference type="SMART" id="SM00181">
    <property type="entry name" value="EGF"/>
    <property type="match status" value="3"/>
</dbReference>
<comment type="subcellular location">
    <subcellularLocation>
        <location evidence="1">Membrane</location>
        <topology evidence="1">Single-pass membrane protein</topology>
    </subcellularLocation>
</comment>
<dbReference type="PANTHER" id="PTHR33491">
    <property type="entry name" value="OSJNBA0016N04.9 PROTEIN"/>
    <property type="match status" value="1"/>
</dbReference>
<dbReference type="Gene3D" id="3.40.1740.10">
    <property type="entry name" value="VC0467-like"/>
    <property type="match status" value="1"/>
</dbReference>
<comment type="caution">
    <text evidence="5">Lacks conserved residue(s) required for the propagation of feature annotation.</text>
</comment>
<dbReference type="InterPro" id="IPR049883">
    <property type="entry name" value="NOTCH1_EGF-like"/>
</dbReference>
<evidence type="ECO:0000256" key="7">
    <source>
        <dbReference type="SAM" id="Phobius"/>
    </source>
</evidence>
<sequence length="1605" mass="180371">MADPYQEKFLLSDPSPSPDPPHGSGESRSLMKEVAHLVANNQDKLDFLKLMVIYRSSEKMLADILGATEEITLFYYHSSMSYKYHGRLRAENILSSVNHFQSLEPEELPLKLLQTPEGRGELFLSTDKAVLLLEFCGWSAKLLRRKNNGNYETPMSAFNHSENVGIIGQSINREMVDDFHVEHHKGMENRLTCAVEDGLGRSDWLKEYTLANQSALEQLDDGGGGTRMLCTDEEFKQFETFFMKFTAIAREFFLPPERQSHTKLYAKFDVDGHNPEPAFPANRPSIILFIDRSSNSSKVREESKLSLEVLRKFSVQNQLCYQTVRGRDSRVMGSSRSLSGSSSHQTGKVSQTPKVVKIKDNMAFMIVDEGEHISLKNTALESQGNPVYDILTRLLQRESPAVKNKETKISEVAKKAGFELLSDDFEVQIIESFQSHNDNNQLREMGRSTTTMLNDPNELTESQDDVSSGGLLYTTENIMMDERKQSEHPDDVANFLETREAAPYDNDNAFLCHVERSCWVEQELPTPKEHVQEEQADKIDSTSSIRQVKSDFGHSSSVLSAGDDMGSIRISNRLRKADEPCYQWQPFLGSFFFIDGGYRLLRTLTAESRIPSLVILDPVMQQHFVFSEATDINYPSVKENYPILLLFVLRTKVQLPMKAICQLWPVTVLLLHSSREEEKLRRGQFPCSLLWTDSRKGNRYEQVLYASTLIAHEKAHSPEDKYNKIVLNKAISADSEDPLNTYTPVTSHDKHIHVVVGSILAATDKLFNAAPFDNSTVLIVTMDKNQGFQGLVINKRISWDIFKELDSDLVSLKHAPLYYGGPVRFQTLPLVSLIRKAKEGYTEIVKGVYFGNPVVTRQPLSSLAALFWLPNSAKLDKTLVFHAFKFPGQSPSVMLCNPSVFALSLKTNKKHVPVLYPLYTSFPFLSLCLRLLPILADPLQRASLTSQMPWTSVRGLVISGRWCLSEGRDGMGLAEVLLLLFLTLGPMGSTGAENTSTNLTFALSSNCPKSCGNISFEYPFGIGSGCCRAGFNLSCRSHSTDPPTRSLFLGDDTVEVIDFDMDNGIVYVKTPIVTMGVDEEYFNQTLIDLRNFPFSFKLAANFTTSFPNSLTSNEIFVSGCNAIADLVDLATKNTIDSCSTTCYPNSSSPHEYWSSGFCSIYIFNRNIVNLTTLGIQLTRRNLTNNHLINVSTIKAFMYSWRNFTSDNIEGIVNGTETQVAVTTLAYYITDHPTCKEANKNITIYACLSNNSDCYDVLPDTYHTNYTIGYICRCSLSYQGNPYIPNGCQDATTVPSLTNNCSTKCGDVNILFPFGLEKGCYRDQSFFLTCNKTTKPPILLFQHYYIVTNMSLEEGTLEVKRIYDDDYFSFAYENQPFIGLEEQIIMNWVITDQSCKDAKLNTITFACVDQHSSCNDKNISSNGQKISGYRCQCNDGYEGNPYLPNGCRDIDECSLPQKYVCYGTCTNTMGGYSCTCPPGSSGFPRQKACIPGKKHTLELGVIIGASNGVGLLLLSTGLIILRRKWKKRKQKRIRQKHFRQNHVDQASEGTSRNYSLEKEFMWSHYNPSIAYPFGIGNGCYRPGFDLSFIRPTTTSPKLFLGDGKTE</sequence>
<dbReference type="InterPro" id="IPR001881">
    <property type="entry name" value="EGF-like_Ca-bd_dom"/>
</dbReference>
<keyword evidence="7" id="KW-0812">Transmembrane</keyword>
<dbReference type="Pfam" id="PF13947">
    <property type="entry name" value="GUB_WAK_bind"/>
    <property type="match status" value="2"/>
</dbReference>
<protein>
    <recommendedName>
        <fullName evidence="8">EGF-like domain-containing protein</fullName>
    </recommendedName>
</protein>